<keyword evidence="4 6" id="KW-1133">Transmembrane helix</keyword>
<keyword evidence="3 6" id="KW-0812">Transmembrane</keyword>
<comment type="subcellular location">
    <subcellularLocation>
        <location evidence="1">Cell membrane</location>
        <topology evidence="1">Multi-pass membrane protein</topology>
    </subcellularLocation>
</comment>
<feature type="transmembrane region" description="Helical" evidence="6">
    <location>
        <begin position="336"/>
        <end position="356"/>
    </location>
</feature>
<evidence type="ECO:0000256" key="1">
    <source>
        <dbReference type="ARBA" id="ARBA00004651"/>
    </source>
</evidence>
<evidence type="ECO:0000313" key="8">
    <source>
        <dbReference type="Proteomes" id="UP000253529"/>
    </source>
</evidence>
<evidence type="ECO:0000256" key="2">
    <source>
        <dbReference type="ARBA" id="ARBA00022475"/>
    </source>
</evidence>
<dbReference type="PANTHER" id="PTHR32196:SF72">
    <property type="entry name" value="RIBOSE IMPORT PERMEASE PROTEIN RBSC"/>
    <property type="match status" value="1"/>
</dbReference>
<keyword evidence="5 6" id="KW-0472">Membrane</keyword>
<name>A0A366ETN8_9HYPH</name>
<dbReference type="CDD" id="cd06579">
    <property type="entry name" value="TM_PBP1_transp_AraH_like"/>
    <property type="match status" value="1"/>
</dbReference>
<evidence type="ECO:0000256" key="5">
    <source>
        <dbReference type="ARBA" id="ARBA00023136"/>
    </source>
</evidence>
<feature type="transmembrane region" description="Helical" evidence="6">
    <location>
        <begin position="126"/>
        <end position="146"/>
    </location>
</feature>
<evidence type="ECO:0000256" key="6">
    <source>
        <dbReference type="SAM" id="Phobius"/>
    </source>
</evidence>
<feature type="transmembrane region" description="Helical" evidence="6">
    <location>
        <begin position="296"/>
        <end position="324"/>
    </location>
</feature>
<feature type="transmembrane region" description="Helical" evidence="6">
    <location>
        <begin position="86"/>
        <end position="114"/>
    </location>
</feature>
<accession>A0A366ETN8</accession>
<dbReference type="OrthoDB" id="7284468at2"/>
<dbReference type="GO" id="GO:0005886">
    <property type="term" value="C:plasma membrane"/>
    <property type="evidence" value="ECO:0007669"/>
    <property type="project" value="UniProtKB-SubCell"/>
</dbReference>
<evidence type="ECO:0000313" key="7">
    <source>
        <dbReference type="EMBL" id="RBP05773.1"/>
    </source>
</evidence>
<proteinExistence type="predicted"/>
<dbReference type="EMBL" id="QNRK01000033">
    <property type="protein sequence ID" value="RBP05773.1"/>
    <property type="molecule type" value="Genomic_DNA"/>
</dbReference>
<sequence>MSEATPTGRPAQQEFEKVLAGATTSVASFDEERLTLLQRLQRFLHAYPTTVPFVVLALGLLLGVAVNPHRFTSASNLSTVLTQVMVTGLLGIGQTLVILTAGIDLSIGVIMVISSVVMGRLGVLDGVPTIIAFPLGLLCGAVFGYVNGALVTRLKMPPFIVTLGTLSIIGALITFYSRSETIGMQDIDEQAPFLSLMGDQVAIGDVRVMWGTFLLLIVAAVVWYILTRTAYGRHVYATGDDPEAARLAGIDTDRILLSVYVFAGFIAAIAGWALIGRVGAISPTAGENMNLNSITAVVIGGTSLFGGRGSIIGTLVGALIVGVFRSAVSLAGLDVLWQEFAIGVLIIVAVALDQWIRRVSK</sequence>
<keyword evidence="8" id="KW-1185">Reference proteome</keyword>
<protein>
    <submittedName>
        <fullName evidence="7">Mannose ABC transporter membrane protein /fructose ABC transporter membrane protein /ribose ABC transporter membrane protein</fullName>
    </submittedName>
</protein>
<feature type="transmembrane region" description="Helical" evidence="6">
    <location>
        <begin position="208"/>
        <end position="226"/>
    </location>
</feature>
<reference evidence="7 8" key="1">
    <citation type="submission" date="2018-06" db="EMBL/GenBank/DDBJ databases">
        <title>Genomic Encyclopedia of Type Strains, Phase IV (KMG-IV): sequencing the most valuable type-strain genomes for metagenomic binning, comparative biology and taxonomic classification.</title>
        <authorList>
            <person name="Goeker M."/>
        </authorList>
    </citation>
    <scope>NUCLEOTIDE SEQUENCE [LARGE SCALE GENOMIC DNA]</scope>
    <source>
        <strain evidence="7 8">DSM 24875</strain>
    </source>
</reference>
<feature type="transmembrane region" description="Helical" evidence="6">
    <location>
        <begin position="255"/>
        <end position="275"/>
    </location>
</feature>
<dbReference type="Pfam" id="PF02653">
    <property type="entry name" value="BPD_transp_2"/>
    <property type="match status" value="1"/>
</dbReference>
<dbReference type="GO" id="GO:0022857">
    <property type="term" value="F:transmembrane transporter activity"/>
    <property type="evidence" value="ECO:0007669"/>
    <property type="project" value="InterPro"/>
</dbReference>
<dbReference type="Proteomes" id="UP000253529">
    <property type="component" value="Unassembled WGS sequence"/>
</dbReference>
<dbReference type="AlphaFoldDB" id="A0A366ETN8"/>
<gene>
    <name evidence="7" type="ORF">DFR50_13338</name>
</gene>
<evidence type="ECO:0000256" key="4">
    <source>
        <dbReference type="ARBA" id="ARBA00022989"/>
    </source>
</evidence>
<keyword evidence="2" id="KW-1003">Cell membrane</keyword>
<comment type="caution">
    <text evidence="7">The sequence shown here is derived from an EMBL/GenBank/DDBJ whole genome shotgun (WGS) entry which is preliminary data.</text>
</comment>
<evidence type="ECO:0000256" key="3">
    <source>
        <dbReference type="ARBA" id="ARBA00022692"/>
    </source>
</evidence>
<dbReference type="InterPro" id="IPR001851">
    <property type="entry name" value="ABC_transp_permease"/>
</dbReference>
<organism evidence="7 8">
    <name type="scientific">Roseiarcus fermentans</name>
    <dbReference type="NCBI Taxonomy" id="1473586"/>
    <lineage>
        <taxon>Bacteria</taxon>
        <taxon>Pseudomonadati</taxon>
        <taxon>Pseudomonadota</taxon>
        <taxon>Alphaproteobacteria</taxon>
        <taxon>Hyphomicrobiales</taxon>
        <taxon>Roseiarcaceae</taxon>
        <taxon>Roseiarcus</taxon>
    </lineage>
</organism>
<feature type="transmembrane region" description="Helical" evidence="6">
    <location>
        <begin position="158"/>
        <end position="176"/>
    </location>
</feature>
<dbReference type="RefSeq" id="WP_113891765.1">
    <property type="nucleotide sequence ID" value="NZ_QNRK01000033.1"/>
</dbReference>
<feature type="transmembrane region" description="Helical" evidence="6">
    <location>
        <begin position="43"/>
        <end position="66"/>
    </location>
</feature>
<dbReference type="PANTHER" id="PTHR32196">
    <property type="entry name" value="ABC TRANSPORTER PERMEASE PROTEIN YPHD-RELATED-RELATED"/>
    <property type="match status" value="1"/>
</dbReference>